<evidence type="ECO:0000256" key="5">
    <source>
        <dbReference type="ARBA" id="ARBA00023175"/>
    </source>
</evidence>
<keyword evidence="2 7" id="KW-0547">Nucleotide-binding</keyword>
<dbReference type="Gene3D" id="3.40.850.10">
    <property type="entry name" value="Kinesin motor domain"/>
    <property type="match status" value="1"/>
</dbReference>
<dbReference type="PROSITE" id="PS51757">
    <property type="entry name" value="TH1"/>
    <property type="match status" value="1"/>
</dbReference>
<dbReference type="SUPFAM" id="SSF52540">
    <property type="entry name" value="P-loop containing nucleoside triphosphate hydrolases"/>
    <property type="match status" value="1"/>
</dbReference>
<feature type="domain" description="TH1" evidence="9">
    <location>
        <begin position="843"/>
        <end position="1024"/>
    </location>
</feature>
<keyword evidence="5 7" id="KW-0505">Motor protein</keyword>
<dbReference type="InterPro" id="IPR036961">
    <property type="entry name" value="Kinesin_motor_dom_sf"/>
</dbReference>
<proteinExistence type="inferred from homology"/>
<dbReference type="InterPro" id="IPR027417">
    <property type="entry name" value="P-loop_NTPase"/>
</dbReference>
<evidence type="ECO:0000313" key="12">
    <source>
        <dbReference type="RefSeq" id="XP_017784875.1"/>
    </source>
</evidence>
<comment type="similarity">
    <text evidence="1 7">Belongs to the TRAFAC class myosin-kinesin ATPase superfamily. Myosin family.</text>
</comment>
<keyword evidence="10" id="KW-1185">Reference proteome</keyword>
<feature type="domain" description="Myosin motor" evidence="8">
    <location>
        <begin position="11"/>
        <end position="687"/>
    </location>
</feature>
<evidence type="ECO:0000259" key="9">
    <source>
        <dbReference type="PROSITE" id="PS51757"/>
    </source>
</evidence>
<dbReference type="RefSeq" id="XP_017784875.1">
    <property type="nucleotide sequence ID" value="XM_017929386.1"/>
</dbReference>
<evidence type="ECO:0000256" key="3">
    <source>
        <dbReference type="ARBA" id="ARBA00022840"/>
    </source>
</evidence>
<dbReference type="Gene3D" id="1.20.5.190">
    <property type="match status" value="1"/>
</dbReference>
<evidence type="ECO:0000256" key="2">
    <source>
        <dbReference type="ARBA" id="ARBA00022741"/>
    </source>
</evidence>
<evidence type="ECO:0000313" key="11">
    <source>
        <dbReference type="RefSeq" id="XP_017784874.1"/>
    </source>
</evidence>
<dbReference type="CDD" id="cd01378">
    <property type="entry name" value="MYSc_Myo1"/>
    <property type="match status" value="1"/>
</dbReference>
<reference evidence="11 12" key="1">
    <citation type="submission" date="2025-05" db="UniProtKB">
        <authorList>
            <consortium name="RefSeq"/>
        </authorList>
    </citation>
    <scope>IDENTIFICATION</scope>
    <source>
        <tissue evidence="11 12">Whole Larva</tissue>
    </source>
</reference>
<gene>
    <name evidence="11 12" type="primary">LOC108568353</name>
</gene>
<protein>
    <submittedName>
        <fullName evidence="11 12">Myosin-IB</fullName>
    </submittedName>
</protein>
<dbReference type="Gene3D" id="6.20.240.20">
    <property type="match status" value="1"/>
</dbReference>
<evidence type="ECO:0000256" key="1">
    <source>
        <dbReference type="ARBA" id="ARBA00008314"/>
    </source>
</evidence>
<dbReference type="InterPro" id="IPR036072">
    <property type="entry name" value="MYSc_Myo1"/>
</dbReference>
<dbReference type="Pfam" id="PF00063">
    <property type="entry name" value="Myosin_head"/>
    <property type="match status" value="1"/>
</dbReference>
<dbReference type="Gene3D" id="1.20.120.720">
    <property type="entry name" value="Myosin VI head, motor domain, U50 subdomain"/>
    <property type="match status" value="1"/>
</dbReference>
<evidence type="ECO:0000256" key="4">
    <source>
        <dbReference type="ARBA" id="ARBA00023123"/>
    </source>
</evidence>
<dbReference type="PROSITE" id="PS51456">
    <property type="entry name" value="MYOSIN_MOTOR"/>
    <property type="match status" value="1"/>
</dbReference>
<evidence type="ECO:0000259" key="8">
    <source>
        <dbReference type="PROSITE" id="PS51456"/>
    </source>
</evidence>
<dbReference type="PANTHER" id="PTHR13140:SF679">
    <property type="entry name" value="UNCONVENTIONAL MYOSIN IC"/>
    <property type="match status" value="1"/>
</dbReference>
<feature type="region of interest" description="Actin-binding" evidence="7">
    <location>
        <begin position="564"/>
        <end position="586"/>
    </location>
</feature>
<dbReference type="SMART" id="SM00242">
    <property type="entry name" value="MYSc"/>
    <property type="match status" value="1"/>
</dbReference>
<dbReference type="PROSITE" id="PS50096">
    <property type="entry name" value="IQ"/>
    <property type="match status" value="2"/>
</dbReference>
<evidence type="ECO:0000256" key="6">
    <source>
        <dbReference type="ARBA" id="ARBA00023203"/>
    </source>
</evidence>
<accession>A0ABM1NDH5</accession>
<dbReference type="InterPro" id="IPR000048">
    <property type="entry name" value="IQ_motif_EF-hand-BS"/>
</dbReference>
<dbReference type="Pfam" id="PF06017">
    <property type="entry name" value="Myosin_TH1"/>
    <property type="match status" value="1"/>
</dbReference>
<dbReference type="PANTHER" id="PTHR13140">
    <property type="entry name" value="MYOSIN"/>
    <property type="match status" value="1"/>
</dbReference>
<keyword evidence="3 7" id="KW-0067">ATP-binding</keyword>
<dbReference type="Proteomes" id="UP000695000">
    <property type="component" value="Unplaced"/>
</dbReference>
<sequence>MEISLKDRDKVGVQDAVLLEDFNSSEVFVNNLQKRFNENLIYTNIGPVLVSVNPYKDVGIYSSQYAKEFHKKHFFETTPHIFALTDTAYRSLIEENREQCILISGESGAGKTEASKKVLQYIAEVTGSKGQVEKVKNKLFQSNPVLEAFGNAKTSRNDNSSRFGKYMDVEFDYEGNPVGGNILNYLLEKSRVINQFNGERNFHIFYQLLAGASDTMLNDLLLKRNLESYYYLSHSQKGTCNKEKSAFEELNKALTIIEFTAEEQIDIFKIIASILHLGNIGFVEEEGIASVNNNESIDAVCKLLNCDKEELKNALTHKTIDAKGDVVTSPLDRETAIYARDALAKAIYDKLFTWLVQKINSSLQANTQRKNSVIGILDIYGFEIFQKNNFEQLCINFCNEKLQQLFIDLTLKQEQQEYLKEGIEWHNIDYFDNKIICDLFEMKFKGIISIMDEECLVPGNTNDLTLLKKLNKNLQGHKHFKGFNKMLKKQMKFENNEFQVIHYAGPVVYSVKTFIEKNNDLLFRDLRYAMSNSQHSIIKNIFPKSEVMSMRLPETAFTKFKKSVNDLMKILIDKEPNYIRCIKPNDDKRPSFFDVDIVSHQVTYLGLMENLRVRRAGFAYRRSYESFLKRYKCLCKQTWPHWHGNAKDGVQQLICSLGFENDEYKMGKTKIFIRYPKSLFQTEDAFQRKKHDLVSVIKATWKGYKQRQEYRKLKLASIVVQKWYRRYQAQKAIKRRKAAVETVRRFIKGFITRNGPETEINKKFVALAKKHWLIRLSKNLPNSVLIKYWPPHPVSCNEASKLIQHYHMLHLSRIYRKNLTAERKQQFELKVLAEKLFSVNGHKKSYKNSIPQWFKNERIPSEQEEAYKLFSKSLNGERIMYSTSAVKYDRHGYKARDRILIATTKHVYIIETKGNSYTQKHGLPLNVVNLLVTAQKDKVLLVQIPEEMIKKDKGDLILEIPQLIECVTKIVSFTKNENMLSVVDEKVIEHNMKGKPGIIEVTVGNPETIQKDKPTGHLLIRATP</sequence>
<dbReference type="RefSeq" id="XP_017784874.1">
    <property type="nucleotide sequence ID" value="XM_017929385.1"/>
</dbReference>
<keyword evidence="6 7" id="KW-0009">Actin-binding</keyword>
<dbReference type="InterPro" id="IPR001609">
    <property type="entry name" value="Myosin_head_motor_dom-like"/>
</dbReference>
<keyword evidence="4 7" id="KW-0518">Myosin</keyword>
<dbReference type="GeneID" id="108568353"/>
<dbReference type="Gene3D" id="1.20.58.530">
    <property type="match status" value="1"/>
</dbReference>
<organism evidence="10 12">
    <name type="scientific">Nicrophorus vespilloides</name>
    <name type="common">Boreal carrion beetle</name>
    <dbReference type="NCBI Taxonomy" id="110193"/>
    <lineage>
        <taxon>Eukaryota</taxon>
        <taxon>Metazoa</taxon>
        <taxon>Ecdysozoa</taxon>
        <taxon>Arthropoda</taxon>
        <taxon>Hexapoda</taxon>
        <taxon>Insecta</taxon>
        <taxon>Pterygota</taxon>
        <taxon>Neoptera</taxon>
        <taxon>Endopterygota</taxon>
        <taxon>Coleoptera</taxon>
        <taxon>Polyphaga</taxon>
        <taxon>Staphyliniformia</taxon>
        <taxon>Silphidae</taxon>
        <taxon>Nicrophorinae</taxon>
        <taxon>Nicrophorus</taxon>
    </lineage>
</organism>
<dbReference type="InterPro" id="IPR010926">
    <property type="entry name" value="Myosin_TH1"/>
</dbReference>
<dbReference type="PRINTS" id="PR00193">
    <property type="entry name" value="MYOSINHEAVY"/>
</dbReference>
<evidence type="ECO:0000256" key="7">
    <source>
        <dbReference type="PROSITE-ProRule" id="PRU00782"/>
    </source>
</evidence>
<feature type="binding site" evidence="7">
    <location>
        <begin position="105"/>
        <end position="112"/>
    </location>
    <ligand>
        <name>ATP</name>
        <dbReference type="ChEBI" id="CHEBI:30616"/>
    </ligand>
</feature>
<dbReference type="SMART" id="SM00015">
    <property type="entry name" value="IQ"/>
    <property type="match status" value="2"/>
</dbReference>
<evidence type="ECO:0000313" key="10">
    <source>
        <dbReference type="Proteomes" id="UP000695000"/>
    </source>
</evidence>
<name>A0ABM1NDH5_NICVS</name>
<dbReference type="Gene3D" id="1.10.10.820">
    <property type="match status" value="1"/>
</dbReference>